<dbReference type="PROSITE" id="PS51257">
    <property type="entry name" value="PROKAR_LIPOPROTEIN"/>
    <property type="match status" value="1"/>
</dbReference>
<comment type="caution">
    <text evidence="1">The sequence shown here is derived from an EMBL/GenBank/DDBJ whole genome shotgun (WGS) entry which is preliminary data.</text>
</comment>
<dbReference type="RefSeq" id="WP_140623257.1">
    <property type="nucleotide sequence ID" value="NZ_VFRQ01000012.1"/>
</dbReference>
<gene>
    <name evidence="1" type="ORF">FJM65_17940</name>
</gene>
<evidence type="ECO:0000313" key="1">
    <source>
        <dbReference type="EMBL" id="TPE42484.1"/>
    </source>
</evidence>
<proteinExistence type="predicted"/>
<dbReference type="OrthoDB" id="6402335at2"/>
<accession>A0A501W319</accession>
<name>A0A501W319_9BACT</name>
<dbReference type="EMBL" id="VFRQ01000012">
    <property type="protein sequence ID" value="TPE42484.1"/>
    <property type="molecule type" value="Genomic_DNA"/>
</dbReference>
<reference evidence="1 2" key="1">
    <citation type="submission" date="2019-06" db="EMBL/GenBank/DDBJ databases">
        <title>A novel bacterium of genus Pontibacter, isolated from marine sediment.</title>
        <authorList>
            <person name="Huang H."/>
            <person name="Mo K."/>
            <person name="Hu Y."/>
        </authorList>
    </citation>
    <scope>NUCLEOTIDE SEQUENCE [LARGE SCALE GENOMIC DNA]</scope>
    <source>
        <strain evidence="1 2">HB172049</strain>
    </source>
</reference>
<sequence length="341" mass="39064">MRKVILPLILILMVQSCQNGSKETKEKAIFESVSAVSDSVVVGDMVIHNTFKHQILAHKDSGFDSLTILNKVYLPNKNTFDNCLGMIFGDENAIKFRPKGLYEWNRKLIRDNKAMIESKLAVLDSVDVNQLFRNHLTAVQEITGQKGKGKWMIYFGPKDFQISGGCDKSTMVLDMFGDAWSTTAINGLFAHEIEHLVFEPTLQDDQHGHTGLGITLDEGLAVYYTYKYLHQDVSEALYGEQNKVLFEREKEIFNALEPYLLKTEEEGCPIYRHCGRSGECEPILQNIPENIEDELCYFLGFRIIESYVKQHGEGSWKDIYRIPLIEFYENSGYKEYIQAIE</sequence>
<keyword evidence="2" id="KW-1185">Reference proteome</keyword>
<evidence type="ECO:0008006" key="3">
    <source>
        <dbReference type="Google" id="ProtNLM"/>
    </source>
</evidence>
<protein>
    <recommendedName>
        <fullName evidence="3">DUF2268 domain-containing protein</fullName>
    </recommendedName>
</protein>
<organism evidence="1 2">
    <name type="scientific">Pontibacter mangrovi</name>
    <dbReference type="NCBI Taxonomy" id="2589816"/>
    <lineage>
        <taxon>Bacteria</taxon>
        <taxon>Pseudomonadati</taxon>
        <taxon>Bacteroidota</taxon>
        <taxon>Cytophagia</taxon>
        <taxon>Cytophagales</taxon>
        <taxon>Hymenobacteraceae</taxon>
        <taxon>Pontibacter</taxon>
    </lineage>
</organism>
<evidence type="ECO:0000313" key="2">
    <source>
        <dbReference type="Proteomes" id="UP000316727"/>
    </source>
</evidence>
<dbReference type="AlphaFoldDB" id="A0A501W319"/>
<dbReference type="Proteomes" id="UP000316727">
    <property type="component" value="Unassembled WGS sequence"/>
</dbReference>